<feature type="transmembrane region" description="Helical" evidence="8">
    <location>
        <begin position="398"/>
        <end position="425"/>
    </location>
</feature>
<accession>A0A2N6T1B1</accession>
<keyword evidence="4 8" id="KW-0812">Transmembrane</keyword>
<dbReference type="InterPro" id="IPR029044">
    <property type="entry name" value="Nucleotide-diphossugar_trans"/>
</dbReference>
<comment type="caution">
    <text evidence="10">The sequence shown here is derived from an EMBL/GenBank/DDBJ whole genome shotgun (WGS) entry which is preliminary data.</text>
</comment>
<dbReference type="Pfam" id="PF13632">
    <property type="entry name" value="Glyco_trans_2_3"/>
    <property type="match status" value="1"/>
</dbReference>
<evidence type="ECO:0000256" key="5">
    <source>
        <dbReference type="ARBA" id="ARBA00022989"/>
    </source>
</evidence>
<gene>
    <name evidence="10" type="ORF">CJ204_02530</name>
</gene>
<protein>
    <recommendedName>
        <fullName evidence="9">Glycosyltransferase 2-like domain-containing protein</fullName>
    </recommendedName>
</protein>
<feature type="transmembrane region" description="Helical" evidence="8">
    <location>
        <begin position="437"/>
        <end position="455"/>
    </location>
</feature>
<evidence type="ECO:0000256" key="2">
    <source>
        <dbReference type="ARBA" id="ARBA00022676"/>
    </source>
</evidence>
<organism evidence="10 11">
    <name type="scientific">Corynebacterium xerosis</name>
    <dbReference type="NCBI Taxonomy" id="1725"/>
    <lineage>
        <taxon>Bacteria</taxon>
        <taxon>Bacillati</taxon>
        <taxon>Actinomycetota</taxon>
        <taxon>Actinomycetes</taxon>
        <taxon>Mycobacteriales</taxon>
        <taxon>Corynebacteriaceae</taxon>
        <taxon>Corynebacterium</taxon>
    </lineage>
</organism>
<dbReference type="EMBL" id="PNHF01000003">
    <property type="protein sequence ID" value="PMC63120.1"/>
    <property type="molecule type" value="Genomic_DNA"/>
</dbReference>
<dbReference type="Gene3D" id="3.90.550.10">
    <property type="entry name" value="Spore Coat Polysaccharide Biosynthesis Protein SpsA, Chain A"/>
    <property type="match status" value="1"/>
</dbReference>
<evidence type="ECO:0000256" key="7">
    <source>
        <dbReference type="SAM" id="MobiDB-lite"/>
    </source>
</evidence>
<dbReference type="PANTHER" id="PTHR43867">
    <property type="entry name" value="CELLULOSE SYNTHASE CATALYTIC SUBUNIT A [UDP-FORMING]"/>
    <property type="match status" value="1"/>
</dbReference>
<feature type="transmembrane region" description="Helical" evidence="8">
    <location>
        <begin position="521"/>
        <end position="538"/>
    </location>
</feature>
<evidence type="ECO:0000259" key="9">
    <source>
        <dbReference type="Pfam" id="PF13632"/>
    </source>
</evidence>
<evidence type="ECO:0000313" key="11">
    <source>
        <dbReference type="Proteomes" id="UP000235363"/>
    </source>
</evidence>
<dbReference type="Proteomes" id="UP000235363">
    <property type="component" value="Unassembled WGS sequence"/>
</dbReference>
<feature type="transmembrane region" description="Helical" evidence="8">
    <location>
        <begin position="72"/>
        <end position="90"/>
    </location>
</feature>
<evidence type="ECO:0000256" key="3">
    <source>
        <dbReference type="ARBA" id="ARBA00022679"/>
    </source>
</evidence>
<feature type="transmembrane region" description="Helical" evidence="8">
    <location>
        <begin position="544"/>
        <end position="565"/>
    </location>
</feature>
<reference evidence="10 11" key="1">
    <citation type="submission" date="2017-09" db="EMBL/GenBank/DDBJ databases">
        <title>Bacterial strain isolated from the female urinary microbiota.</title>
        <authorList>
            <person name="Thomas-White K."/>
            <person name="Kumar N."/>
            <person name="Forster S."/>
            <person name="Putonti C."/>
            <person name="Lawley T."/>
            <person name="Wolfe A.J."/>
        </authorList>
    </citation>
    <scope>NUCLEOTIDE SEQUENCE [LARGE SCALE GENOMIC DNA]</scope>
    <source>
        <strain evidence="10 11">UMB0908</strain>
    </source>
</reference>
<dbReference type="InterPro" id="IPR001173">
    <property type="entry name" value="Glyco_trans_2-like"/>
</dbReference>
<keyword evidence="5 8" id="KW-1133">Transmembrane helix</keyword>
<feature type="transmembrane region" description="Helical" evidence="8">
    <location>
        <begin position="102"/>
        <end position="121"/>
    </location>
</feature>
<name>A0A2N6T1B1_9CORY</name>
<keyword evidence="2" id="KW-0328">Glycosyltransferase</keyword>
<feature type="transmembrane region" description="Helical" evidence="8">
    <location>
        <begin position="586"/>
        <end position="608"/>
    </location>
</feature>
<evidence type="ECO:0000256" key="6">
    <source>
        <dbReference type="ARBA" id="ARBA00023136"/>
    </source>
</evidence>
<evidence type="ECO:0000313" key="10">
    <source>
        <dbReference type="EMBL" id="PMC63120.1"/>
    </source>
</evidence>
<dbReference type="GO" id="GO:0016020">
    <property type="term" value="C:membrane"/>
    <property type="evidence" value="ECO:0007669"/>
    <property type="project" value="UniProtKB-SubCell"/>
</dbReference>
<dbReference type="InterPro" id="IPR050321">
    <property type="entry name" value="Glycosyltr_2/OpgH_subfam"/>
</dbReference>
<dbReference type="SUPFAM" id="SSF53448">
    <property type="entry name" value="Nucleotide-diphospho-sugar transferases"/>
    <property type="match status" value="1"/>
</dbReference>
<feature type="domain" description="Glycosyltransferase 2-like" evidence="9">
    <location>
        <begin position="235"/>
        <end position="421"/>
    </location>
</feature>
<keyword evidence="3" id="KW-0808">Transferase</keyword>
<dbReference type="GO" id="GO:0016757">
    <property type="term" value="F:glycosyltransferase activity"/>
    <property type="evidence" value="ECO:0007669"/>
    <property type="project" value="UniProtKB-KW"/>
</dbReference>
<feature type="region of interest" description="Disordered" evidence="7">
    <location>
        <begin position="1"/>
        <end position="32"/>
    </location>
</feature>
<evidence type="ECO:0000256" key="1">
    <source>
        <dbReference type="ARBA" id="ARBA00004141"/>
    </source>
</evidence>
<dbReference type="AlphaFoldDB" id="A0A2N6T1B1"/>
<evidence type="ECO:0000256" key="8">
    <source>
        <dbReference type="SAM" id="Phobius"/>
    </source>
</evidence>
<proteinExistence type="predicted"/>
<comment type="subcellular location">
    <subcellularLocation>
        <location evidence="1">Membrane</location>
        <topology evidence="1">Multi-pass membrane protein</topology>
    </subcellularLocation>
</comment>
<dbReference type="PANTHER" id="PTHR43867:SF2">
    <property type="entry name" value="CELLULOSE SYNTHASE CATALYTIC SUBUNIT A [UDP-FORMING]"/>
    <property type="match status" value="1"/>
</dbReference>
<sequence>MTAHFDGPAPLTDTITPQVPDRPRPAGPGDSGDLAGFAPDGPLFARTRPVAEHVADSSLFVPALTRPQRFEMALYSLLWLVTVVVFWVWWADPAHILGPWAYALNTALLAYLILLPAVFVYRMQRLRKVRSDAPVPDLRVAFAVTRAPSEGWDVVGRTLRAMLDQDIPIAYDVWLCDEAPTPEIREWCVDNGVRISTRNGIEEYHRAEWPRRTRCKEGNLAYFYDTVGYRDYDVVAQLDCDHVPERGYLAEMVKPFADPGVGFVAAPSVCDSNAATSWAARGRLWFESFFHGAFQLAHNGGAVPVSIGSHYAVRTSALREVGGIGPELAEDFSTSYILRLGGYDGVFAIDARAHGLGPDTCAAMLTQEFQWTRSLTAIALTLVPRTLRRVPMRLRLRFFFAVTHNAVFGLFAFVGFLLAPMAVIFDHPWVSVNFLEFLLLTWLTSLPLIGIVLLLRSAGLLRPDDAPVLSWETALYKIARLPYLWRGALAGIVQATTGKITQFRVTPKDREGIEPYTVGQVMPYVVLTVANVAVGAWGTWADRAFGYAGLTLLAAVSFAVVATAVPALHARELRAVESAAGPRWKAVAPALTLALAVAAPTFAVAIWYCAELAALIVA</sequence>
<evidence type="ECO:0000256" key="4">
    <source>
        <dbReference type="ARBA" id="ARBA00022692"/>
    </source>
</evidence>
<dbReference type="RefSeq" id="WP_102212069.1">
    <property type="nucleotide sequence ID" value="NZ_PNHF01000003.1"/>
</dbReference>
<keyword evidence="6 8" id="KW-0472">Membrane</keyword>